<name>A0ABR1YTC9_9PEZI</name>
<feature type="transmembrane region" description="Helical" evidence="7">
    <location>
        <begin position="164"/>
        <end position="189"/>
    </location>
</feature>
<accession>A0ABR1YTC9</accession>
<dbReference type="Proteomes" id="UP001492380">
    <property type="component" value="Unassembled WGS sequence"/>
</dbReference>
<evidence type="ECO:0000256" key="3">
    <source>
        <dbReference type="ARBA" id="ARBA00022692"/>
    </source>
</evidence>
<gene>
    <name evidence="8" type="ORF">HDK90DRAFT_219227</name>
</gene>
<comment type="caution">
    <text evidence="8">The sequence shown here is derived from an EMBL/GenBank/DDBJ whole genome shotgun (WGS) entry which is preliminary data.</text>
</comment>
<feature type="transmembrane region" description="Helical" evidence="7">
    <location>
        <begin position="225"/>
        <end position="247"/>
    </location>
</feature>
<reference evidence="8 9" key="1">
    <citation type="submission" date="2024-04" db="EMBL/GenBank/DDBJ databases">
        <title>Phyllosticta paracitricarpa is synonymous to the EU quarantine fungus P. citricarpa based on phylogenomic analyses.</title>
        <authorList>
            <consortium name="Lawrence Berkeley National Laboratory"/>
            <person name="Van Ingen-Buijs V.A."/>
            <person name="Van Westerhoven A.C."/>
            <person name="Haridas S."/>
            <person name="Skiadas P."/>
            <person name="Martin F."/>
            <person name="Groenewald J.Z."/>
            <person name="Crous P.W."/>
            <person name="Seidl M.F."/>
        </authorList>
    </citation>
    <scope>NUCLEOTIDE SEQUENCE [LARGE SCALE GENOMIC DNA]</scope>
    <source>
        <strain evidence="8 9">CBS 123374</strain>
    </source>
</reference>
<dbReference type="EMBL" id="JBBWRZ010000004">
    <property type="protein sequence ID" value="KAK8238241.1"/>
    <property type="molecule type" value="Genomic_DNA"/>
</dbReference>
<evidence type="ECO:0000313" key="9">
    <source>
        <dbReference type="Proteomes" id="UP001492380"/>
    </source>
</evidence>
<evidence type="ECO:0000256" key="5">
    <source>
        <dbReference type="ARBA" id="ARBA00023136"/>
    </source>
</evidence>
<evidence type="ECO:0000256" key="4">
    <source>
        <dbReference type="ARBA" id="ARBA00022989"/>
    </source>
</evidence>
<protein>
    <submittedName>
        <fullName evidence="8">Ccc1 family</fullName>
    </submittedName>
</protein>
<dbReference type="PANTHER" id="PTHR31851">
    <property type="entry name" value="FE(2+)/MN(2+) TRANSPORTER PCL1"/>
    <property type="match status" value="1"/>
</dbReference>
<dbReference type="InterPro" id="IPR008217">
    <property type="entry name" value="Ccc1_fam"/>
</dbReference>
<evidence type="ECO:0000313" key="8">
    <source>
        <dbReference type="EMBL" id="KAK8238241.1"/>
    </source>
</evidence>
<keyword evidence="3 7" id="KW-0812">Transmembrane</keyword>
<evidence type="ECO:0000256" key="1">
    <source>
        <dbReference type="ARBA" id="ARBA00004127"/>
    </source>
</evidence>
<dbReference type="CDD" id="cd02435">
    <property type="entry name" value="CCC1"/>
    <property type="match status" value="1"/>
</dbReference>
<proteinExistence type="inferred from homology"/>
<comment type="similarity">
    <text evidence="2">Belongs to the CCC1 family.</text>
</comment>
<keyword evidence="9" id="KW-1185">Reference proteome</keyword>
<keyword evidence="4 7" id="KW-1133">Transmembrane helix</keyword>
<keyword evidence="5 7" id="KW-0472">Membrane</keyword>
<feature type="transmembrane region" description="Helical" evidence="7">
    <location>
        <begin position="195"/>
        <end position="213"/>
    </location>
</feature>
<evidence type="ECO:0000256" key="6">
    <source>
        <dbReference type="SAM" id="MobiDB-lite"/>
    </source>
</evidence>
<evidence type="ECO:0000256" key="7">
    <source>
        <dbReference type="SAM" id="Phobius"/>
    </source>
</evidence>
<organism evidence="8 9">
    <name type="scientific">Phyllosticta capitalensis</name>
    <dbReference type="NCBI Taxonomy" id="121624"/>
    <lineage>
        <taxon>Eukaryota</taxon>
        <taxon>Fungi</taxon>
        <taxon>Dikarya</taxon>
        <taxon>Ascomycota</taxon>
        <taxon>Pezizomycotina</taxon>
        <taxon>Dothideomycetes</taxon>
        <taxon>Dothideomycetes incertae sedis</taxon>
        <taxon>Botryosphaeriales</taxon>
        <taxon>Phyllostictaceae</taxon>
        <taxon>Phyllosticta</taxon>
    </lineage>
</organism>
<evidence type="ECO:0000256" key="2">
    <source>
        <dbReference type="ARBA" id="ARBA00007049"/>
    </source>
</evidence>
<feature type="region of interest" description="Disordered" evidence="6">
    <location>
        <begin position="1"/>
        <end position="30"/>
    </location>
</feature>
<sequence>MSLQPLLPKHPNSNGLPPSEAPQHPEKHSGNNEIIRDTIIGFADGLTVPFALTAGLSSIGSTRLVILGGLAELFSGAISMGLGAYLAAVTESKTYEVEEARERHEVVHMPNAEEEEIYEIFEEYKLPRETVKPVVEALKNDHDMWVKFMMDFELKLEKPALNRAWISALVMGVSYFLGGLVPMLPYFFLSKIKDALFTSIAITVVVLLIFGYVKASATGCPRKTCLSSAIQTLVVGALAAATSYAIVRGVDALKPGSD</sequence>
<dbReference type="Pfam" id="PF01988">
    <property type="entry name" value="VIT1"/>
    <property type="match status" value="1"/>
</dbReference>
<comment type="subcellular location">
    <subcellularLocation>
        <location evidence="1">Endomembrane system</location>
        <topology evidence="1">Multi-pass membrane protein</topology>
    </subcellularLocation>
</comment>